<comment type="caution">
    <text evidence="2">The sequence shown here is derived from an EMBL/GenBank/DDBJ whole genome shotgun (WGS) entry which is preliminary data.</text>
</comment>
<dbReference type="Proteomes" id="UP000234275">
    <property type="component" value="Unassembled WGS sequence"/>
</dbReference>
<proteinExistence type="predicted"/>
<dbReference type="InterPro" id="IPR045702">
    <property type="entry name" value="DUF6060"/>
</dbReference>
<reference evidence="2 3" key="1">
    <citation type="submission" date="2016-12" db="EMBL/GenBank/DDBJ databases">
        <title>The genomes of Aspergillus section Nigri reveals drivers in fungal speciation.</title>
        <authorList>
            <consortium name="DOE Joint Genome Institute"/>
            <person name="Vesth T.C."/>
            <person name="Nybo J."/>
            <person name="Theobald S."/>
            <person name="Brandl J."/>
            <person name="Frisvad J.C."/>
            <person name="Nielsen K.F."/>
            <person name="Lyhne E.K."/>
            <person name="Kogle M.E."/>
            <person name="Kuo A."/>
            <person name="Riley R."/>
            <person name="Clum A."/>
            <person name="Nolan M."/>
            <person name="Lipzen A."/>
            <person name="Salamov A."/>
            <person name="Henrissat B."/>
            <person name="Wiebenga A."/>
            <person name="De Vries R.P."/>
            <person name="Grigoriev I.V."/>
            <person name="Mortensen U.H."/>
            <person name="Andersen M.R."/>
            <person name="Baker S.E."/>
        </authorList>
    </citation>
    <scope>NUCLEOTIDE SEQUENCE [LARGE SCALE GENOMIC DNA]</scope>
    <source>
        <strain evidence="2 3">IBT 23096</strain>
    </source>
</reference>
<evidence type="ECO:0000313" key="2">
    <source>
        <dbReference type="EMBL" id="PLB44403.1"/>
    </source>
</evidence>
<accession>A0A2I2FUT5</accession>
<gene>
    <name evidence="2" type="ORF">P170DRAFT_440701</name>
</gene>
<dbReference type="EMBL" id="MSFO01000009">
    <property type="protein sequence ID" value="PLB44403.1"/>
    <property type="molecule type" value="Genomic_DNA"/>
</dbReference>
<protein>
    <submittedName>
        <fullName evidence="2">Uncharacterized protein</fullName>
    </submittedName>
</protein>
<feature type="compositionally biased region" description="Basic and acidic residues" evidence="1">
    <location>
        <begin position="9"/>
        <end position="22"/>
    </location>
</feature>
<feature type="region of interest" description="Disordered" evidence="1">
    <location>
        <begin position="1"/>
        <end position="49"/>
    </location>
</feature>
<dbReference type="VEuPathDB" id="FungiDB:P170DRAFT_440701"/>
<organism evidence="2 3">
    <name type="scientific">Aspergillus steynii IBT 23096</name>
    <dbReference type="NCBI Taxonomy" id="1392250"/>
    <lineage>
        <taxon>Eukaryota</taxon>
        <taxon>Fungi</taxon>
        <taxon>Dikarya</taxon>
        <taxon>Ascomycota</taxon>
        <taxon>Pezizomycotina</taxon>
        <taxon>Eurotiomycetes</taxon>
        <taxon>Eurotiomycetidae</taxon>
        <taxon>Eurotiales</taxon>
        <taxon>Aspergillaceae</taxon>
        <taxon>Aspergillus</taxon>
        <taxon>Aspergillus subgen. Circumdati</taxon>
    </lineage>
</organism>
<dbReference type="Pfam" id="PF19535">
    <property type="entry name" value="DUF6060"/>
    <property type="match status" value="1"/>
</dbReference>
<dbReference type="OrthoDB" id="4479320at2759"/>
<dbReference type="AlphaFoldDB" id="A0A2I2FUT5"/>
<sequence>MGNAAISLKKREEDQPPTEKRDARRKHAKGERRAAKKAAFGRRDDEEWDGTGCTVVESNGPYTQAGHQTIVGSTQYCGSNDACSFPVSGSISSGTTLSSSYSQTITNGFDVGIDVSVGTDFIVKTDVTTHFGYNFAESIAEEQGMSVDESKSFTVGNTLTQKPGTRAFLTFTPTYNCVESILDCGGDSNSDPLWLCNPETSGDQIQGDYMVVYTN</sequence>
<feature type="compositionally biased region" description="Basic residues" evidence="1">
    <location>
        <begin position="23"/>
        <end position="40"/>
    </location>
</feature>
<keyword evidence="3" id="KW-1185">Reference proteome</keyword>
<dbReference type="RefSeq" id="XP_024699705.1">
    <property type="nucleotide sequence ID" value="XM_024850140.1"/>
</dbReference>
<name>A0A2I2FUT5_9EURO</name>
<dbReference type="GeneID" id="36557839"/>
<evidence type="ECO:0000313" key="3">
    <source>
        <dbReference type="Proteomes" id="UP000234275"/>
    </source>
</evidence>
<evidence type="ECO:0000256" key="1">
    <source>
        <dbReference type="SAM" id="MobiDB-lite"/>
    </source>
</evidence>